<evidence type="ECO:0000313" key="3">
    <source>
        <dbReference type="WBParaSite" id="SBAD_0000058101-mRNA-1"/>
    </source>
</evidence>
<dbReference type="Proteomes" id="UP000270296">
    <property type="component" value="Unassembled WGS sequence"/>
</dbReference>
<name>A0A183IAB5_9BILA</name>
<evidence type="ECO:0000313" key="1">
    <source>
        <dbReference type="EMBL" id="VDO85044.1"/>
    </source>
</evidence>
<dbReference type="AlphaFoldDB" id="A0A183IAB5"/>
<keyword evidence="2" id="KW-1185">Reference proteome</keyword>
<gene>
    <name evidence="1" type="ORF">SBAD_LOCUS559</name>
</gene>
<proteinExistence type="predicted"/>
<protein>
    <submittedName>
        <fullName evidence="1 3">Uncharacterized protein</fullName>
    </submittedName>
</protein>
<organism evidence="3">
    <name type="scientific">Soboliphyme baturini</name>
    <dbReference type="NCBI Taxonomy" id="241478"/>
    <lineage>
        <taxon>Eukaryota</taxon>
        <taxon>Metazoa</taxon>
        <taxon>Ecdysozoa</taxon>
        <taxon>Nematoda</taxon>
        <taxon>Enoplea</taxon>
        <taxon>Dorylaimia</taxon>
        <taxon>Dioctophymatida</taxon>
        <taxon>Dioctophymatoidea</taxon>
        <taxon>Soboliphymatidae</taxon>
        <taxon>Soboliphyme</taxon>
    </lineage>
</organism>
<sequence>MLDVTENARKRIDCKDQVVVASAIAVATVAATVEARPPTTLASDCSGQDRFASIIVPATTVHATRDAMGRVGTTATTKTKTKTKLSLLVRDGHVLSADHDEVDQHTNLPLPSDSDGVLPAATASVMFELGHPDSPSMVLHPDLLLNTFNLSAKHDELSLRTIASNFIRTESVMIRVKP</sequence>
<accession>A0A183IAB5</accession>
<reference evidence="1 2" key="2">
    <citation type="submission" date="2018-11" db="EMBL/GenBank/DDBJ databases">
        <authorList>
            <consortium name="Pathogen Informatics"/>
        </authorList>
    </citation>
    <scope>NUCLEOTIDE SEQUENCE [LARGE SCALE GENOMIC DNA]</scope>
</reference>
<reference evidence="3" key="1">
    <citation type="submission" date="2016-06" db="UniProtKB">
        <authorList>
            <consortium name="WormBaseParasite"/>
        </authorList>
    </citation>
    <scope>IDENTIFICATION</scope>
</reference>
<evidence type="ECO:0000313" key="2">
    <source>
        <dbReference type="Proteomes" id="UP000270296"/>
    </source>
</evidence>
<dbReference type="EMBL" id="UZAM01001813">
    <property type="protein sequence ID" value="VDO85044.1"/>
    <property type="molecule type" value="Genomic_DNA"/>
</dbReference>
<dbReference type="WBParaSite" id="SBAD_0000058101-mRNA-1">
    <property type="protein sequence ID" value="SBAD_0000058101-mRNA-1"/>
    <property type="gene ID" value="SBAD_0000058101"/>
</dbReference>